<dbReference type="Pfam" id="PF15122">
    <property type="entry name" value="TMEM206"/>
    <property type="match status" value="1"/>
</dbReference>
<feature type="compositionally biased region" description="Basic and acidic residues" evidence="2">
    <location>
        <begin position="638"/>
        <end position="650"/>
    </location>
</feature>
<dbReference type="PROSITE" id="PS00028">
    <property type="entry name" value="ZINC_FINGER_C2H2_1"/>
    <property type="match status" value="2"/>
</dbReference>
<feature type="compositionally biased region" description="Polar residues" evidence="2">
    <location>
        <begin position="563"/>
        <end position="577"/>
    </location>
</feature>
<feature type="compositionally biased region" description="Low complexity" evidence="2">
    <location>
        <begin position="1218"/>
        <end position="1229"/>
    </location>
</feature>
<feature type="compositionally biased region" description="Basic residues" evidence="2">
    <location>
        <begin position="1347"/>
        <end position="1359"/>
    </location>
</feature>
<evidence type="ECO:0000313" key="5">
    <source>
        <dbReference type="EMBL" id="KAG7328306.1"/>
    </source>
</evidence>
<keyword evidence="3" id="KW-0472">Membrane</keyword>
<comment type="caution">
    <text evidence="5">The sequence shown here is derived from an EMBL/GenBank/DDBJ whole genome shotgun (WGS) entry which is preliminary data.</text>
</comment>
<feature type="repeat" description="WD" evidence="1">
    <location>
        <begin position="1580"/>
        <end position="1624"/>
    </location>
</feature>
<evidence type="ECO:0000256" key="2">
    <source>
        <dbReference type="SAM" id="MobiDB-lite"/>
    </source>
</evidence>
<feature type="compositionally biased region" description="Polar residues" evidence="2">
    <location>
        <begin position="656"/>
        <end position="667"/>
    </location>
</feature>
<dbReference type="OrthoDB" id="10002522at2759"/>
<dbReference type="FunFam" id="2.130.10.10:FF:000114">
    <property type="entry name" value="zinc finger protein 106 isoform X1"/>
    <property type="match status" value="1"/>
</dbReference>
<dbReference type="Gene3D" id="3.30.160.60">
    <property type="entry name" value="Classic Zinc Finger"/>
    <property type="match status" value="1"/>
</dbReference>
<feature type="region of interest" description="Disordered" evidence="2">
    <location>
        <begin position="738"/>
        <end position="850"/>
    </location>
</feature>
<dbReference type="InterPro" id="IPR042622">
    <property type="entry name" value="Znf106"/>
</dbReference>
<feature type="compositionally biased region" description="Basic and acidic residues" evidence="2">
    <location>
        <begin position="595"/>
        <end position="615"/>
    </location>
</feature>
<evidence type="ECO:0000256" key="3">
    <source>
        <dbReference type="SAM" id="Phobius"/>
    </source>
</evidence>
<feature type="compositionally biased region" description="Low complexity" evidence="2">
    <location>
        <begin position="680"/>
        <end position="689"/>
    </location>
</feature>
<dbReference type="GO" id="GO:0016020">
    <property type="term" value="C:membrane"/>
    <property type="evidence" value="ECO:0007669"/>
    <property type="project" value="TreeGrafter"/>
</dbReference>
<sequence length="1896" mass="212035">MLRKETSCCYQEFNDDDCVRGAQSCQHKGDAAQDEDEANCDVLPDVDVMDNSPHSTAFNKTCLKNVFTVILVLIYLMLTTVAVFLAYQTISDFLEKLNHPVMSVSFKEVEEFAPPGIALYPGKARLLSCRHHYHDHIPPRLLAGQKDDGDCVIKEVIYNDPYTNHTKQALVVEGPTDVRNRELIFLQFSQNETEEDFSAISYMLFAQFSDMLQSSDKAEFMRECEKNYSMWTFSGGFRTWVKMSLVRTSGKANESVEFRQEEMDEHMRSMLHHRELENLKGRDCGHECRACGVTVKSLTEYADHISSPMHKQRVEAFDHQISKVDQDEGYFDKEMVELIEKRKKFIRQEEAALKRAREERETMRKWQDIKEQWHDPRQWRHQQGGSWGPRFPNFPLPSRGGLNTNLHEPHRGPEFDCDSWNRRQIRSATWHAEGPPDLQRWQSFDGRGRSLHSRGNYWGGRPGMYAGCPPQQRNQSAWSNTEGNRGNFDRQNDLNWQHSKANHCTAVSRIHHLQKPHHSTESQKKFFQKQEGCAENDPGKGKGKCDKTHRWAPYPPTLLGDPLSQSDVQPSTDNVNFDSPGHSNKRDLNVNNQDLEQKNDVEECRKQSPIKRNDSSGKTQRLNHTSSPPSSLPSPSQKLERPTKHSEKSVAADPGSVTNLSRTSSQDSVTSKASKHSHSSSRSPPAVSTDQEREHLLSVMLRKAKENLLHNHTSVEKSATEDDFRGAELHIQEDELLEVSELSSTKDCSRSKKKSKEHNGRRKEEEHNEKSKEWQSHGTEVAVPSDCSTNDINMLSLQSLQVSTSTMDREDEDDGAEREEDLVQDHGTQATDEGMSDSEGSRTSHSLATVPSLKKLALPASLTRDLNRHIGSKGKGIAHEPNLNIARRFRNVSGTHENEKDSGLKPTLRHLISSSASRRNVNWDQVYQEVHRKKQEQGKGLPRFGIEMVPKEPEGTSHMEDDVPLCEGFHWDSVADVSVFPRKRNMSESSVVTYSTTASRSLLREAEPTSVMNLQNTAKARLQTAPSPKEKDCDDQRDNKGIAQAKEHVKEMDVQKPVQDTEPVDAESSCMSSAELNGAKKRRAVGDVASPEIPNAERKNKRLKIKPKKELSQLDELLAVSLREEELNSSLQAVDSSLIQARSALQSAYMEVQRLLMVKQQVTAEMSSLRTKRIEILQGLQGGSDSPTRNCDENLSTSPILPLPSLASPENNVKPSYPATTSSILSPSPTSSPPVFAIKQERLSPITVNPAREPTGSPLSGLHSTTPEQSAAAATETDVEPVSLDANIKCSLNVKLCQKNIECAQDQKSELSPDHQAYLASQEHTQDLNPVSPKCSPPHNSPDAKAGKRIRKLKKKRVLRNTQTSKQPDISDSEQDSSQPVRPVRKLRSRRRNIGSCYSPPAAAEVKEESMEVTCAPDHLPETKGPTLASAGKETQDSDSSELEMVELPQSVPMEVVNLDSDEEERNLPQVSKESAAETAQSQNLACNEVTSTSEIDTSSVVTSCESAKNVTLAVIKESKASSEASSDAGEEDMPTEGSFEGHQEAVNGMQIHNGLLYTCSGDRTIRAFNLLSRKCVAVFDGHSSKVNCLVVSSGPGVPQRLYSGSSDQTIRCYNIKTRECVQQLGLPDRVLCLHNRWKVLYVGLGNGSVVTFSLKNNKQLDVFDCHGPRAVSCLATAQEGARRVLLVGSYDTTISVRDAKSGLLLRTLEGHTKTVLCMKVVNDLVFSGSSDQSVHAHNIHTGELVRVYKGHSHAVTVVAILGKVMVTACLDKLVRVFELQSHDRLQVYGGHSDMVMCMVIHKSMIYTGCYNGSVQAVRLNLLQNYRCWWHGCSLVFGVMEHLQQHLLNDHTSHTQQTLKCRWKNCDSFFNSRNGFKQAVQAHMQKHAEEDSKLES</sequence>
<dbReference type="SMART" id="SM00355">
    <property type="entry name" value="ZnF_C2H2"/>
    <property type="match status" value="3"/>
</dbReference>
<dbReference type="Proteomes" id="UP000824219">
    <property type="component" value="Linkage Group LG09"/>
</dbReference>
<organism evidence="5 6">
    <name type="scientific">Hemibagrus wyckioides</name>
    <dbReference type="NCBI Taxonomy" id="337641"/>
    <lineage>
        <taxon>Eukaryota</taxon>
        <taxon>Metazoa</taxon>
        <taxon>Chordata</taxon>
        <taxon>Craniata</taxon>
        <taxon>Vertebrata</taxon>
        <taxon>Euteleostomi</taxon>
        <taxon>Actinopterygii</taxon>
        <taxon>Neopterygii</taxon>
        <taxon>Teleostei</taxon>
        <taxon>Ostariophysi</taxon>
        <taxon>Siluriformes</taxon>
        <taxon>Bagridae</taxon>
        <taxon>Hemibagrus</taxon>
    </lineage>
</organism>
<dbReference type="InterPro" id="IPR001680">
    <property type="entry name" value="WD40_rpt"/>
</dbReference>
<feature type="compositionally biased region" description="Polar residues" evidence="2">
    <location>
        <begin position="1469"/>
        <end position="1485"/>
    </location>
</feature>
<feature type="domain" description="C2H2-type" evidence="4">
    <location>
        <begin position="1828"/>
        <end position="1851"/>
    </location>
</feature>
<name>A0A9D3NTJ3_9TELE</name>
<feature type="region of interest" description="Disordered" evidence="2">
    <location>
        <begin position="1519"/>
        <end position="1539"/>
    </location>
</feature>
<feature type="compositionally biased region" description="Basic and acidic residues" evidence="2">
    <location>
        <begin position="762"/>
        <end position="775"/>
    </location>
</feature>
<feature type="compositionally biased region" description="Low complexity" evidence="2">
    <location>
        <begin position="1195"/>
        <end position="1209"/>
    </location>
</feature>
<dbReference type="Pfam" id="PF00400">
    <property type="entry name" value="WD40"/>
    <property type="match status" value="3"/>
</dbReference>
<dbReference type="InterPro" id="IPR029366">
    <property type="entry name" value="TMEM206"/>
</dbReference>
<feature type="compositionally biased region" description="Low complexity" evidence="2">
    <location>
        <begin position="626"/>
        <end position="636"/>
    </location>
</feature>
<feature type="compositionally biased region" description="Polar residues" evidence="2">
    <location>
        <begin position="1361"/>
        <end position="1370"/>
    </location>
</feature>
<feature type="region of interest" description="Disordered" evidence="2">
    <location>
        <begin position="1325"/>
        <end position="1440"/>
    </location>
</feature>
<dbReference type="SMART" id="SM00320">
    <property type="entry name" value="WD40"/>
    <property type="match status" value="6"/>
</dbReference>
<feature type="compositionally biased region" description="Basic and acidic residues" evidence="2">
    <location>
        <begin position="537"/>
        <end position="549"/>
    </location>
</feature>
<dbReference type="SMART" id="SM00564">
    <property type="entry name" value="PQQ"/>
    <property type="match status" value="5"/>
</dbReference>
<feature type="transmembrane region" description="Helical" evidence="3">
    <location>
        <begin position="66"/>
        <end position="87"/>
    </location>
</feature>
<feature type="region of interest" description="Disordered" evidence="2">
    <location>
        <begin position="1247"/>
        <end position="1279"/>
    </location>
</feature>
<keyword evidence="6" id="KW-1185">Reference proteome</keyword>
<dbReference type="GO" id="GO:0003723">
    <property type="term" value="F:RNA binding"/>
    <property type="evidence" value="ECO:0007669"/>
    <property type="project" value="InterPro"/>
</dbReference>
<evidence type="ECO:0000313" key="6">
    <source>
        <dbReference type="Proteomes" id="UP000824219"/>
    </source>
</evidence>
<evidence type="ECO:0000256" key="1">
    <source>
        <dbReference type="PROSITE-ProRule" id="PRU00221"/>
    </source>
</evidence>
<reference evidence="5 6" key="1">
    <citation type="submission" date="2021-06" db="EMBL/GenBank/DDBJ databases">
        <title>Chromosome-level genome assembly of the red-tail catfish (Hemibagrus wyckioides).</title>
        <authorList>
            <person name="Shao F."/>
        </authorList>
    </citation>
    <scope>NUCLEOTIDE SEQUENCE [LARGE SCALE GENOMIC DNA]</scope>
    <source>
        <strain evidence="5">EC202008001</strain>
        <tissue evidence="5">Blood</tissue>
    </source>
</reference>
<keyword evidence="1" id="KW-0853">WD repeat</keyword>
<protein>
    <recommendedName>
        <fullName evidence="4">C2H2-type domain-containing protein</fullName>
    </recommendedName>
</protein>
<dbReference type="InterPro" id="IPR018391">
    <property type="entry name" value="PQQ_b-propeller_rpt"/>
</dbReference>
<feature type="compositionally biased region" description="Basic residues" evidence="2">
    <location>
        <begin position="751"/>
        <end position="761"/>
    </location>
</feature>
<evidence type="ECO:0000259" key="4">
    <source>
        <dbReference type="PROSITE" id="PS00028"/>
    </source>
</evidence>
<dbReference type="InterPro" id="IPR036322">
    <property type="entry name" value="WD40_repeat_dom_sf"/>
</dbReference>
<dbReference type="Gene3D" id="2.130.10.10">
    <property type="entry name" value="YVTN repeat-like/Quinoprotein amine dehydrogenase"/>
    <property type="match status" value="3"/>
</dbReference>
<dbReference type="PROSITE" id="PS50082">
    <property type="entry name" value="WD_REPEATS_2"/>
    <property type="match status" value="1"/>
</dbReference>
<keyword evidence="3" id="KW-1133">Transmembrane helix</keyword>
<gene>
    <name evidence="5" type="ORF">KOW79_008250</name>
</gene>
<dbReference type="GO" id="GO:0008286">
    <property type="term" value="P:insulin receptor signaling pathway"/>
    <property type="evidence" value="ECO:0007669"/>
    <property type="project" value="TreeGrafter"/>
</dbReference>
<feature type="domain" description="C2H2-type" evidence="4">
    <location>
        <begin position="288"/>
        <end position="310"/>
    </location>
</feature>
<dbReference type="InterPro" id="IPR015943">
    <property type="entry name" value="WD40/YVTN_repeat-like_dom_sf"/>
</dbReference>
<feature type="region of interest" description="Disordered" evidence="2">
    <location>
        <begin position="1462"/>
        <end position="1485"/>
    </location>
</feature>
<feature type="compositionally biased region" description="Low complexity" evidence="2">
    <location>
        <begin position="795"/>
        <end position="806"/>
    </location>
</feature>
<proteinExistence type="predicted"/>
<dbReference type="SUPFAM" id="SSF50978">
    <property type="entry name" value="WD40 repeat-like"/>
    <property type="match status" value="1"/>
</dbReference>
<feature type="region of interest" description="Disordered" evidence="2">
    <location>
        <begin position="1046"/>
        <end position="1069"/>
    </location>
</feature>
<dbReference type="CDD" id="cd00200">
    <property type="entry name" value="WD40"/>
    <property type="match status" value="1"/>
</dbReference>
<dbReference type="GO" id="GO:0005829">
    <property type="term" value="C:cytosol"/>
    <property type="evidence" value="ECO:0007669"/>
    <property type="project" value="TreeGrafter"/>
</dbReference>
<keyword evidence="3" id="KW-0812">Transmembrane</keyword>
<feature type="region of interest" description="Disordered" evidence="2">
    <location>
        <begin position="512"/>
        <end position="701"/>
    </location>
</feature>
<feature type="region of interest" description="Disordered" evidence="2">
    <location>
        <begin position="1180"/>
        <end position="1232"/>
    </location>
</feature>
<accession>A0A9D3NTJ3</accession>
<feature type="compositionally biased region" description="Acidic residues" evidence="2">
    <location>
        <begin position="809"/>
        <end position="822"/>
    </location>
</feature>
<dbReference type="GO" id="GO:0017124">
    <property type="term" value="F:SH3 domain binding"/>
    <property type="evidence" value="ECO:0007669"/>
    <property type="project" value="TreeGrafter"/>
</dbReference>
<feature type="compositionally biased region" description="Polar residues" evidence="2">
    <location>
        <begin position="616"/>
        <end position="625"/>
    </location>
</feature>
<dbReference type="PANTHER" id="PTHR14435:SF2">
    <property type="entry name" value="ZINC FINGER PROTEIN 106"/>
    <property type="match status" value="1"/>
</dbReference>
<dbReference type="InterPro" id="IPR013087">
    <property type="entry name" value="Znf_C2H2_type"/>
</dbReference>
<dbReference type="EMBL" id="JAHKSW010000009">
    <property type="protein sequence ID" value="KAG7328306.1"/>
    <property type="molecule type" value="Genomic_DNA"/>
</dbReference>
<dbReference type="PANTHER" id="PTHR14435">
    <property type="entry name" value="ZINC FINGER PROTEIN 106"/>
    <property type="match status" value="1"/>
</dbReference>
<feature type="compositionally biased region" description="Basic residues" evidence="2">
    <location>
        <begin position="1383"/>
        <end position="1393"/>
    </location>
</feature>